<evidence type="ECO:0000256" key="8">
    <source>
        <dbReference type="SAM" id="Phobius"/>
    </source>
</evidence>
<organism evidence="10 11">
    <name type="scientific">Aquilegia coerulea</name>
    <name type="common">Rocky mountain columbine</name>
    <dbReference type="NCBI Taxonomy" id="218851"/>
    <lineage>
        <taxon>Eukaryota</taxon>
        <taxon>Viridiplantae</taxon>
        <taxon>Streptophyta</taxon>
        <taxon>Embryophyta</taxon>
        <taxon>Tracheophyta</taxon>
        <taxon>Spermatophyta</taxon>
        <taxon>Magnoliopsida</taxon>
        <taxon>Ranunculales</taxon>
        <taxon>Ranunculaceae</taxon>
        <taxon>Thalictroideae</taxon>
        <taxon>Aquilegia</taxon>
    </lineage>
</organism>
<sequence length="785" mass="87540">MDPNNPISCATKGDVEFFKQAALDVLLNARDGGGDTVLSTAVMSHHFDCCVVICERCPSLLFHLSSYEHSALHHAAWNGNPKIIKLLLTTAVNYEQERRGEETCSSMVRMLTNKRETALHKAALNNKIETVKMLLEADPDFVSGPCSTGETPLMYAMREALSHENARDYVKIRKLLLKMQPQQSKTRAGENEWTALHHATSIGDLGAIEDIIRFCPDCSELVDNKGQNFLHLAVKFEHVDVVNYILGTKKIATSVLNGLDSDGNTPLDIAAFMESEIMTLCLLSNPRVTKKIVNPHFHWAVKRHNFEIMKLLLEAESDFMKGVELDVLINSKDENGDSILSKAAKDNHLYMCEEIYERCPLLLFYQNKDGYTALHHAAWRGEPNIVKFLTSVGAKTDFENKEDIESGGGENNPNKKLLSMVDERGETALHRAVLNHKLEAVKLLIEADPKLEYYANNLGDTPYLIAMREALSHGNTSDSGKIRRLLLEMQPSQSQGRIWDNGWTSLHYATYKEDLSAVEDIIQLCSNCLELVDNEGQNFLHLAAKLERIQVVKHVLGARETKDKLLNAQDNYGNTPLHIAVLSGNESLAKCFLYDDRVNKKTTNKNGQRVLHAINFDYDKRKAGVHGVTDRVDQKDLKDQSDFDLVVGALIATVSFTAGITVPGGYISEGPNQGTAVLSKQLAFEAFVISNTLALLFSLYAVFSHFCTRRLLKDEDILYQLSVATFCTLGAIYAMMVAFIAGSFAVLADSSRLAIIVCVICCSFFIFACRPMWKLLKQQRPSGPK</sequence>
<gene>
    <name evidence="10" type="ORF">AQUCO_01700619v1</name>
</gene>
<dbReference type="Pfam" id="PF13637">
    <property type="entry name" value="Ank_4"/>
    <property type="match status" value="1"/>
</dbReference>
<dbReference type="STRING" id="218851.A0A2G5DNW8"/>
<dbReference type="InterPro" id="IPR036770">
    <property type="entry name" value="Ankyrin_rpt-contain_sf"/>
</dbReference>
<feature type="repeat" description="ANK" evidence="7">
    <location>
        <begin position="572"/>
        <end position="593"/>
    </location>
</feature>
<dbReference type="Pfam" id="PF13962">
    <property type="entry name" value="PGG"/>
    <property type="match status" value="1"/>
</dbReference>
<feature type="repeat" description="ANK" evidence="7">
    <location>
        <begin position="424"/>
        <end position="456"/>
    </location>
</feature>
<evidence type="ECO:0000259" key="9">
    <source>
        <dbReference type="Pfam" id="PF13962"/>
    </source>
</evidence>
<accession>A0A2G5DNW8</accession>
<dbReference type="GO" id="GO:0005886">
    <property type="term" value="C:plasma membrane"/>
    <property type="evidence" value="ECO:0007669"/>
    <property type="project" value="TreeGrafter"/>
</dbReference>
<dbReference type="PROSITE" id="PS50088">
    <property type="entry name" value="ANK_REPEAT"/>
    <property type="match status" value="4"/>
</dbReference>
<keyword evidence="3" id="KW-0677">Repeat</keyword>
<comment type="subcellular location">
    <subcellularLocation>
        <location evidence="1">Membrane</location>
        <topology evidence="1">Multi-pass membrane protein</topology>
    </subcellularLocation>
</comment>
<protein>
    <recommendedName>
        <fullName evidence="9">PGG domain-containing protein</fullName>
    </recommendedName>
</protein>
<dbReference type="InterPro" id="IPR002110">
    <property type="entry name" value="Ankyrin_rpt"/>
</dbReference>
<dbReference type="FunCoup" id="A0A2G5DNW8">
    <property type="interactions" value="101"/>
</dbReference>
<evidence type="ECO:0000256" key="3">
    <source>
        <dbReference type="ARBA" id="ARBA00022737"/>
    </source>
</evidence>
<dbReference type="SMART" id="SM00248">
    <property type="entry name" value="ANK"/>
    <property type="match status" value="14"/>
</dbReference>
<evidence type="ECO:0000313" key="10">
    <source>
        <dbReference type="EMBL" id="PIA45202.1"/>
    </source>
</evidence>
<evidence type="ECO:0000256" key="7">
    <source>
        <dbReference type="PROSITE-ProRule" id="PRU00023"/>
    </source>
</evidence>
<dbReference type="Proteomes" id="UP000230069">
    <property type="component" value="Unassembled WGS sequence"/>
</dbReference>
<dbReference type="Gene3D" id="1.25.40.20">
    <property type="entry name" value="Ankyrin repeat-containing domain"/>
    <property type="match status" value="5"/>
</dbReference>
<name>A0A2G5DNW8_AQUCA</name>
<keyword evidence="6 8" id="KW-0472">Membrane</keyword>
<evidence type="ECO:0000313" key="11">
    <source>
        <dbReference type="Proteomes" id="UP000230069"/>
    </source>
</evidence>
<evidence type="ECO:0000256" key="2">
    <source>
        <dbReference type="ARBA" id="ARBA00022692"/>
    </source>
</evidence>
<feature type="transmembrane region" description="Helical" evidence="8">
    <location>
        <begin position="682"/>
        <end position="703"/>
    </location>
</feature>
<keyword evidence="5 7" id="KW-0040">ANK repeat</keyword>
<feature type="transmembrane region" description="Helical" evidence="8">
    <location>
        <begin position="723"/>
        <end position="747"/>
    </location>
</feature>
<feature type="transmembrane region" description="Helical" evidence="8">
    <location>
        <begin position="753"/>
        <end position="773"/>
    </location>
</feature>
<reference evidence="10 11" key="1">
    <citation type="submission" date="2017-09" db="EMBL/GenBank/DDBJ databases">
        <title>WGS assembly of Aquilegia coerulea Goldsmith.</title>
        <authorList>
            <person name="Hodges S."/>
            <person name="Kramer E."/>
            <person name="Nordborg M."/>
            <person name="Tomkins J."/>
            <person name="Borevitz J."/>
            <person name="Derieg N."/>
            <person name="Yan J."/>
            <person name="Mihaltcheva S."/>
            <person name="Hayes R.D."/>
            <person name="Rokhsar D."/>
        </authorList>
    </citation>
    <scope>NUCLEOTIDE SEQUENCE [LARGE SCALE GENOMIC DNA]</scope>
    <source>
        <strain evidence="11">cv. Goldsmith</strain>
    </source>
</reference>
<evidence type="ECO:0000256" key="5">
    <source>
        <dbReference type="ARBA" id="ARBA00023043"/>
    </source>
</evidence>
<feature type="transmembrane region" description="Helical" evidence="8">
    <location>
        <begin position="643"/>
        <end position="662"/>
    </location>
</feature>
<dbReference type="SUPFAM" id="SSF48403">
    <property type="entry name" value="Ankyrin repeat"/>
    <property type="match status" value="2"/>
</dbReference>
<evidence type="ECO:0000256" key="6">
    <source>
        <dbReference type="ARBA" id="ARBA00023136"/>
    </source>
</evidence>
<feature type="repeat" description="ANK" evidence="7">
    <location>
        <begin position="369"/>
        <end position="401"/>
    </location>
</feature>
<dbReference type="InterPro" id="IPR026961">
    <property type="entry name" value="PGG_dom"/>
</dbReference>
<dbReference type="Pfam" id="PF12796">
    <property type="entry name" value="Ank_2"/>
    <property type="match status" value="4"/>
</dbReference>
<evidence type="ECO:0000256" key="1">
    <source>
        <dbReference type="ARBA" id="ARBA00004141"/>
    </source>
</evidence>
<evidence type="ECO:0000256" key="4">
    <source>
        <dbReference type="ARBA" id="ARBA00022989"/>
    </source>
</evidence>
<dbReference type="Pfam" id="PF00023">
    <property type="entry name" value="Ank"/>
    <property type="match status" value="1"/>
</dbReference>
<dbReference type="InParanoid" id="A0A2G5DNW8"/>
<dbReference type="OrthoDB" id="1847170at2759"/>
<keyword evidence="11" id="KW-1185">Reference proteome</keyword>
<feature type="repeat" description="ANK" evidence="7">
    <location>
        <begin position="67"/>
        <end position="99"/>
    </location>
</feature>
<proteinExistence type="predicted"/>
<dbReference type="AlphaFoldDB" id="A0A2G5DNW8"/>
<keyword evidence="2 8" id="KW-0812">Transmembrane</keyword>
<feature type="domain" description="PGG" evidence="9">
    <location>
        <begin position="635"/>
        <end position="746"/>
    </location>
</feature>
<keyword evidence="4 8" id="KW-1133">Transmembrane helix</keyword>
<dbReference type="PANTHER" id="PTHR24186:SF50">
    <property type="entry name" value="ANKYRIN REPEAT-CONTAINING PROTEIN ITN1-LIKE ISOFORM X1"/>
    <property type="match status" value="1"/>
</dbReference>
<dbReference type="PANTHER" id="PTHR24186">
    <property type="entry name" value="PROTEIN PHOSPHATASE 1 REGULATORY SUBUNIT"/>
    <property type="match status" value="1"/>
</dbReference>
<dbReference type="EMBL" id="KZ305034">
    <property type="protein sequence ID" value="PIA45202.1"/>
    <property type="molecule type" value="Genomic_DNA"/>
</dbReference>
<dbReference type="PROSITE" id="PS50297">
    <property type="entry name" value="ANK_REP_REGION"/>
    <property type="match status" value="3"/>
</dbReference>